<feature type="domain" description="Peptidase A1" evidence="4">
    <location>
        <begin position="81"/>
        <end position="400"/>
    </location>
</feature>
<sequence>MLLAGFVVSLSFFPIFSGAEPRHLPILRSGRHLRLEDHLAAAERTRARYGYSSTDLLSRDTQRRGITQSINITNEMSDTYYYTEVSVGTPAQSFKVMVDTSTESDLWVGGTACVGCPTNVALYDHSKSSTAVNGTTVVTTLYGGNSVQGDVFTDIIRMGGYTVSQQTFGACSGLQHKLLTSPVSGIFGLALAGLSKAGTPFWQAIIASDQAGTSEMGFWLSCFLGTSNPTSEEPGGAFTFGGVNASLYSGDVDYLDLTGTASQFWSLDVHAISVQGHAISVTSSTKLAVFDTATTIIAGPPADVKAIWAAVPGSTPSTSQDGFYQFPCGTNVNVTVSFGGRTWAINPVDMNLAKLSDNVCLGGIFALTVAASSPSWIFGAAFLKNVYTVLRQTPPSVGFAELSLLAGGTGKCWRSSRVC</sequence>
<reference evidence="5" key="1">
    <citation type="submission" date="2023-03" db="EMBL/GenBank/DDBJ databases">
        <title>Massive genome expansion in bonnet fungi (Mycena s.s.) driven by repeated elements and novel gene families across ecological guilds.</title>
        <authorList>
            <consortium name="Lawrence Berkeley National Laboratory"/>
            <person name="Harder C.B."/>
            <person name="Miyauchi S."/>
            <person name="Viragh M."/>
            <person name="Kuo A."/>
            <person name="Thoen E."/>
            <person name="Andreopoulos B."/>
            <person name="Lu D."/>
            <person name="Skrede I."/>
            <person name="Drula E."/>
            <person name="Henrissat B."/>
            <person name="Morin E."/>
            <person name="Kohler A."/>
            <person name="Barry K."/>
            <person name="LaButti K."/>
            <person name="Morin E."/>
            <person name="Salamov A."/>
            <person name="Lipzen A."/>
            <person name="Mereny Z."/>
            <person name="Hegedus B."/>
            <person name="Baldrian P."/>
            <person name="Stursova M."/>
            <person name="Weitz H."/>
            <person name="Taylor A."/>
            <person name="Grigoriev I.V."/>
            <person name="Nagy L.G."/>
            <person name="Martin F."/>
            <person name="Kauserud H."/>
        </authorList>
    </citation>
    <scope>NUCLEOTIDE SEQUENCE</scope>
    <source>
        <strain evidence="5">CBHHK002</strain>
    </source>
</reference>
<dbReference type="Gene3D" id="2.40.70.10">
    <property type="entry name" value="Acid Proteases"/>
    <property type="match status" value="2"/>
</dbReference>
<organism evidence="5 6">
    <name type="scientific">Mycena albidolilacea</name>
    <dbReference type="NCBI Taxonomy" id="1033008"/>
    <lineage>
        <taxon>Eukaryota</taxon>
        <taxon>Fungi</taxon>
        <taxon>Dikarya</taxon>
        <taxon>Basidiomycota</taxon>
        <taxon>Agaricomycotina</taxon>
        <taxon>Agaricomycetes</taxon>
        <taxon>Agaricomycetidae</taxon>
        <taxon>Agaricales</taxon>
        <taxon>Marasmiineae</taxon>
        <taxon>Mycenaceae</taxon>
        <taxon>Mycena</taxon>
    </lineage>
</organism>
<evidence type="ECO:0000256" key="2">
    <source>
        <dbReference type="PIRSR" id="PIRSR601461-1"/>
    </source>
</evidence>
<dbReference type="Pfam" id="PF00026">
    <property type="entry name" value="Asp"/>
    <property type="match status" value="1"/>
</dbReference>
<gene>
    <name evidence="5" type="ORF">DFH08DRAFT_691468</name>
</gene>
<dbReference type="PANTHER" id="PTHR47966">
    <property type="entry name" value="BETA-SITE APP-CLEAVING ENZYME, ISOFORM A-RELATED"/>
    <property type="match status" value="1"/>
</dbReference>
<dbReference type="SUPFAM" id="SSF50630">
    <property type="entry name" value="Acid proteases"/>
    <property type="match status" value="1"/>
</dbReference>
<evidence type="ECO:0000256" key="3">
    <source>
        <dbReference type="SAM" id="SignalP"/>
    </source>
</evidence>
<keyword evidence="6" id="KW-1185">Reference proteome</keyword>
<feature type="chain" id="PRO_5042220128" evidence="3">
    <location>
        <begin position="19"/>
        <end position="419"/>
    </location>
</feature>
<dbReference type="GO" id="GO:0004190">
    <property type="term" value="F:aspartic-type endopeptidase activity"/>
    <property type="evidence" value="ECO:0007669"/>
    <property type="project" value="InterPro"/>
</dbReference>
<keyword evidence="3" id="KW-0732">Signal</keyword>
<dbReference type="PROSITE" id="PS51767">
    <property type="entry name" value="PEPTIDASE_A1"/>
    <property type="match status" value="1"/>
</dbReference>
<dbReference type="GO" id="GO:0006508">
    <property type="term" value="P:proteolysis"/>
    <property type="evidence" value="ECO:0007669"/>
    <property type="project" value="UniProtKB-KW"/>
</dbReference>
<dbReference type="PRINTS" id="PR00792">
    <property type="entry name" value="PEPSIN"/>
</dbReference>
<proteinExistence type="inferred from homology"/>
<keyword evidence="5" id="KW-0378">Hydrolase</keyword>
<dbReference type="InterPro" id="IPR033121">
    <property type="entry name" value="PEPTIDASE_A1"/>
</dbReference>
<evidence type="ECO:0000256" key="1">
    <source>
        <dbReference type="ARBA" id="ARBA00007447"/>
    </source>
</evidence>
<dbReference type="CDD" id="cd05471">
    <property type="entry name" value="pepsin_like"/>
    <property type="match status" value="1"/>
</dbReference>
<accession>A0AAD7ABG4</accession>
<name>A0AAD7ABG4_9AGAR</name>
<dbReference type="Proteomes" id="UP001218218">
    <property type="component" value="Unassembled WGS sequence"/>
</dbReference>
<evidence type="ECO:0000313" key="5">
    <source>
        <dbReference type="EMBL" id="KAJ7354274.1"/>
    </source>
</evidence>
<dbReference type="PANTHER" id="PTHR47966:SF6">
    <property type="entry name" value="PEPTIDASE A1 DOMAIN-CONTAINING PROTEIN"/>
    <property type="match status" value="1"/>
</dbReference>
<comment type="caution">
    <text evidence="5">The sequence shown here is derived from an EMBL/GenBank/DDBJ whole genome shotgun (WGS) entry which is preliminary data.</text>
</comment>
<dbReference type="InterPro" id="IPR034164">
    <property type="entry name" value="Pepsin-like_dom"/>
</dbReference>
<evidence type="ECO:0000313" key="6">
    <source>
        <dbReference type="Proteomes" id="UP001218218"/>
    </source>
</evidence>
<dbReference type="EMBL" id="JARIHO010000010">
    <property type="protein sequence ID" value="KAJ7354274.1"/>
    <property type="molecule type" value="Genomic_DNA"/>
</dbReference>
<dbReference type="AlphaFoldDB" id="A0AAD7ABG4"/>
<dbReference type="InterPro" id="IPR021109">
    <property type="entry name" value="Peptidase_aspartic_dom_sf"/>
</dbReference>
<protein>
    <submittedName>
        <fullName evidence="5">Aspartyl protease</fullName>
    </submittedName>
</protein>
<keyword evidence="5" id="KW-0645">Protease</keyword>
<evidence type="ECO:0000259" key="4">
    <source>
        <dbReference type="PROSITE" id="PS51767"/>
    </source>
</evidence>
<dbReference type="InterPro" id="IPR001461">
    <property type="entry name" value="Aspartic_peptidase_A1"/>
</dbReference>
<comment type="similarity">
    <text evidence="1">Belongs to the peptidase A1 family.</text>
</comment>
<feature type="active site" evidence="2">
    <location>
        <position position="291"/>
    </location>
</feature>
<feature type="signal peptide" evidence="3">
    <location>
        <begin position="1"/>
        <end position="18"/>
    </location>
</feature>
<feature type="active site" evidence="2">
    <location>
        <position position="99"/>
    </location>
</feature>